<evidence type="ECO:0008006" key="4">
    <source>
        <dbReference type="Google" id="ProtNLM"/>
    </source>
</evidence>
<feature type="transmembrane region" description="Helical" evidence="1">
    <location>
        <begin position="6"/>
        <end position="26"/>
    </location>
</feature>
<evidence type="ECO:0000256" key="1">
    <source>
        <dbReference type="SAM" id="Phobius"/>
    </source>
</evidence>
<feature type="transmembrane region" description="Helical" evidence="1">
    <location>
        <begin position="102"/>
        <end position="122"/>
    </location>
</feature>
<keyword evidence="1" id="KW-0812">Transmembrane</keyword>
<keyword evidence="1" id="KW-1133">Transmembrane helix</keyword>
<dbReference type="PANTHER" id="PTHR39085">
    <property type="entry name" value="SLL0924 PROTEIN"/>
    <property type="match status" value="1"/>
</dbReference>
<organism evidence="2 3">
    <name type="scientific">Handelsmanbacteria sp. (strain RIFCSPLOWO2_12_FULL_64_10)</name>
    <dbReference type="NCBI Taxonomy" id="1817868"/>
    <lineage>
        <taxon>Bacteria</taxon>
        <taxon>Candidatus Handelsmaniibacteriota</taxon>
    </lineage>
</organism>
<keyword evidence="1" id="KW-0472">Membrane</keyword>
<dbReference type="AlphaFoldDB" id="A0A1F6C3B5"/>
<sequence length="162" mass="18406">MPSGKTHIRIDVFFLLLMAAAALYFWDDLVQRFGRDRLVEQSAVFTISYLFGTFLLSPDLDLKDNVSAKNWGLLRLFWRPYAALFRHRGISHAPIAGTLTRILYMAAVIYVVVAAANALFDMKIRMSFRDLRAANWNLALTALAGVCLPDLLHVLTDRAFKR</sequence>
<evidence type="ECO:0000313" key="2">
    <source>
        <dbReference type="EMBL" id="OGG43706.1"/>
    </source>
</evidence>
<dbReference type="PANTHER" id="PTHR39085:SF1">
    <property type="entry name" value="SLL0924 PROTEIN"/>
    <property type="match status" value="1"/>
</dbReference>
<gene>
    <name evidence="2" type="ORF">A3F84_27330</name>
</gene>
<dbReference type="Proteomes" id="UP000178606">
    <property type="component" value="Unassembled WGS sequence"/>
</dbReference>
<proteinExistence type="predicted"/>
<dbReference type="InterPro" id="IPR019250">
    <property type="entry name" value="DUF2227_metal-bd"/>
</dbReference>
<reference evidence="2 3" key="1">
    <citation type="journal article" date="2016" name="Nat. Commun.">
        <title>Thousands of microbial genomes shed light on interconnected biogeochemical processes in an aquifer system.</title>
        <authorList>
            <person name="Anantharaman K."/>
            <person name="Brown C.T."/>
            <person name="Hug L.A."/>
            <person name="Sharon I."/>
            <person name="Castelle C.J."/>
            <person name="Probst A.J."/>
            <person name="Thomas B.C."/>
            <person name="Singh A."/>
            <person name="Wilkins M.J."/>
            <person name="Karaoz U."/>
            <person name="Brodie E.L."/>
            <person name="Williams K.H."/>
            <person name="Hubbard S.S."/>
            <person name="Banfield J.F."/>
        </authorList>
    </citation>
    <scope>NUCLEOTIDE SEQUENCE [LARGE SCALE GENOMIC DNA]</scope>
    <source>
        <strain evidence="3">RIFCSPLOWO2_12_FULL_64_10</strain>
    </source>
</reference>
<feature type="transmembrane region" description="Helical" evidence="1">
    <location>
        <begin position="134"/>
        <end position="155"/>
    </location>
</feature>
<protein>
    <recommendedName>
        <fullName evidence="4">Metal-binding protein</fullName>
    </recommendedName>
</protein>
<name>A0A1F6C3B5_HANXR</name>
<dbReference type="EMBL" id="MFKF01000427">
    <property type="protein sequence ID" value="OGG43706.1"/>
    <property type="molecule type" value="Genomic_DNA"/>
</dbReference>
<comment type="caution">
    <text evidence="2">The sequence shown here is derived from an EMBL/GenBank/DDBJ whole genome shotgun (WGS) entry which is preliminary data.</text>
</comment>
<accession>A0A1F6C3B5</accession>
<evidence type="ECO:0000313" key="3">
    <source>
        <dbReference type="Proteomes" id="UP000178606"/>
    </source>
</evidence>
<dbReference type="Pfam" id="PF09988">
    <property type="entry name" value="DUF2227"/>
    <property type="match status" value="1"/>
</dbReference>